<dbReference type="InterPro" id="IPR029052">
    <property type="entry name" value="Metallo-depent_PP-like"/>
</dbReference>
<evidence type="ECO:0000313" key="8">
    <source>
        <dbReference type="EMBL" id="RUT47425.1"/>
    </source>
</evidence>
<dbReference type="RefSeq" id="WP_127191303.1">
    <property type="nucleotide sequence ID" value="NZ_RZNY01000004.1"/>
</dbReference>
<dbReference type="InterPro" id="IPR050884">
    <property type="entry name" value="CNP_phosphodiesterase-III"/>
</dbReference>
<evidence type="ECO:0000259" key="7">
    <source>
        <dbReference type="Pfam" id="PF17839"/>
    </source>
</evidence>
<dbReference type="InterPro" id="IPR012365">
    <property type="entry name" value="Pesteras_lmo2642"/>
</dbReference>
<evidence type="ECO:0000313" key="9">
    <source>
        <dbReference type="Proteomes" id="UP000279446"/>
    </source>
</evidence>
<sequence>MKVKFITTMLLSLSFLAITGCNNDRNPADLTQSKGSRELDLFVATDLHYLNPDLHDNGQAFQDYIKNGDSKLLNYSDQLADSFVNDVIHAKPDVVILSGDLTNNGEKKSHLELANKLKRIEDAGTSVYVIPGNHDILNPWARSFKTDGQYVTDYITPKEFTSIYENFGYEEAISRDPDSLSYIAQISDDLWLLMLDTSKYDNNVIMKIPQTDGEVSKETLAWIETNSQLAKDKNANIITVMHHNLIDHSDISSAGFTLNNADEVLDVLVKSNLSLVLSGHIHIQDIQSEQNVYDIATSAFTVYPHQYGVLHYSPDEAAVEYQTKQVDVEKWSAEVGINNQDLLHFNSYAKDFFYEDSYRKAYKALGDQGYTEAEKTEMAKSMAELNLLYFSGNASKIGESIKNSEGVELWKKANSQFLKSYVLSMLNSDKENTQLKLSLDPSN</sequence>
<feature type="signal peptide" evidence="5">
    <location>
        <begin position="1"/>
        <end position="19"/>
    </location>
</feature>
<keyword evidence="2" id="KW-0378">Hydrolase</keyword>
<dbReference type="Pfam" id="PF17839">
    <property type="entry name" value="CNP_C_terminal"/>
    <property type="match status" value="1"/>
</dbReference>
<evidence type="ECO:0000256" key="3">
    <source>
        <dbReference type="ARBA" id="ARBA00023004"/>
    </source>
</evidence>
<dbReference type="OrthoDB" id="2036332at2"/>
<dbReference type="GO" id="GO:0016787">
    <property type="term" value="F:hydrolase activity"/>
    <property type="evidence" value="ECO:0007669"/>
    <property type="project" value="UniProtKB-KW"/>
</dbReference>
<feature type="chain" id="PRO_5038903533" evidence="5">
    <location>
        <begin position="20"/>
        <end position="443"/>
    </location>
</feature>
<evidence type="ECO:0000256" key="5">
    <source>
        <dbReference type="SAM" id="SignalP"/>
    </source>
</evidence>
<dbReference type="EMBL" id="RZNY01000004">
    <property type="protein sequence ID" value="RUT47425.1"/>
    <property type="molecule type" value="Genomic_DNA"/>
</dbReference>
<evidence type="ECO:0000256" key="1">
    <source>
        <dbReference type="ARBA" id="ARBA00022723"/>
    </source>
</evidence>
<protein>
    <submittedName>
        <fullName evidence="8">Metallophosphoesterase</fullName>
    </submittedName>
</protein>
<feature type="domain" description="Calcineurin-like phosphoesterase" evidence="6">
    <location>
        <begin position="44"/>
        <end position="283"/>
    </location>
</feature>
<dbReference type="Proteomes" id="UP000279446">
    <property type="component" value="Unassembled WGS sequence"/>
</dbReference>
<dbReference type="Gene3D" id="1.10.246.180">
    <property type="match status" value="1"/>
</dbReference>
<dbReference type="Pfam" id="PF00149">
    <property type="entry name" value="Metallophos"/>
    <property type="match status" value="1"/>
</dbReference>
<feature type="domain" description="Cyclic nucleotide phosphodiesterase C-terminal" evidence="7">
    <location>
        <begin position="327"/>
        <end position="431"/>
    </location>
</feature>
<dbReference type="PANTHER" id="PTHR42988">
    <property type="entry name" value="PHOSPHOHYDROLASE"/>
    <property type="match status" value="1"/>
</dbReference>
<proteinExistence type="inferred from homology"/>
<keyword evidence="9" id="KW-1185">Reference proteome</keyword>
<keyword evidence="1" id="KW-0479">Metal-binding</keyword>
<name>A0A3S1BQW9_9BACL</name>
<evidence type="ECO:0000256" key="2">
    <source>
        <dbReference type="ARBA" id="ARBA00022801"/>
    </source>
</evidence>
<evidence type="ECO:0000256" key="4">
    <source>
        <dbReference type="ARBA" id="ARBA00025742"/>
    </source>
</evidence>
<organism evidence="8 9">
    <name type="scientific">Paenibacillus anaericanus</name>
    <dbReference type="NCBI Taxonomy" id="170367"/>
    <lineage>
        <taxon>Bacteria</taxon>
        <taxon>Bacillati</taxon>
        <taxon>Bacillota</taxon>
        <taxon>Bacilli</taxon>
        <taxon>Bacillales</taxon>
        <taxon>Paenibacillaceae</taxon>
        <taxon>Paenibacillus</taxon>
    </lineage>
</organism>
<accession>A0A3S1BQW9</accession>
<dbReference type="InterPro" id="IPR040869">
    <property type="entry name" value="CNP_C"/>
</dbReference>
<dbReference type="AlphaFoldDB" id="A0A3S1BQW9"/>
<dbReference type="Gene3D" id="3.60.21.10">
    <property type="match status" value="1"/>
</dbReference>
<evidence type="ECO:0000259" key="6">
    <source>
        <dbReference type="Pfam" id="PF00149"/>
    </source>
</evidence>
<dbReference type="GO" id="GO:0046872">
    <property type="term" value="F:metal ion binding"/>
    <property type="evidence" value="ECO:0007669"/>
    <property type="project" value="UniProtKB-KW"/>
</dbReference>
<dbReference type="PROSITE" id="PS51257">
    <property type="entry name" value="PROKAR_LIPOPROTEIN"/>
    <property type="match status" value="1"/>
</dbReference>
<dbReference type="InterPro" id="IPR004843">
    <property type="entry name" value="Calcineurin-like_PHP"/>
</dbReference>
<dbReference type="PANTHER" id="PTHR42988:SF2">
    <property type="entry name" value="CYCLIC NUCLEOTIDE PHOSPHODIESTERASE CBUA0032-RELATED"/>
    <property type="match status" value="1"/>
</dbReference>
<comment type="caution">
    <text evidence="8">The sequence shown here is derived from an EMBL/GenBank/DDBJ whole genome shotgun (WGS) entry which is preliminary data.</text>
</comment>
<dbReference type="SUPFAM" id="SSF56300">
    <property type="entry name" value="Metallo-dependent phosphatases"/>
    <property type="match status" value="1"/>
</dbReference>
<gene>
    <name evidence="8" type="ORF">EJP82_06870</name>
</gene>
<reference evidence="8 9" key="1">
    <citation type="submission" date="2018-12" db="EMBL/GenBank/DDBJ databases">
        <authorList>
            <person name="Sun L."/>
            <person name="Chen Z."/>
        </authorList>
    </citation>
    <scope>NUCLEOTIDE SEQUENCE [LARGE SCALE GENOMIC DNA]</scope>
    <source>
        <strain evidence="8 9">DSM 15890</strain>
    </source>
</reference>
<comment type="similarity">
    <text evidence="4">Belongs to the cyclic nucleotide phosphodiesterase class-III family.</text>
</comment>
<keyword evidence="5" id="KW-0732">Signal</keyword>
<keyword evidence="3" id="KW-0408">Iron</keyword>
<dbReference type="PIRSF" id="PIRSF034890">
    <property type="entry name" value="Pesteras_lmo2642"/>
    <property type="match status" value="1"/>
</dbReference>